<keyword evidence="2" id="KW-1185">Reference proteome</keyword>
<sequence length="240" mass="26725">MIPSSEFSSAFKLSLDSLSVSSVKLTAYCFMVTPRSSTLCRTLQYCHPQVKCHRQNKVTDAPSSKQAKVTTLPLVPNSNVNQSNPRKSTSYANVANGLFPKKDQAIIIDAVEGFDVKEYILAIAAVTSSRAILYGSRISNARVCVYLDSKETADNLVDVQQKITIQDVILPIRHLIIRNKRIVLSNVCPVIPHYVIEDRLGELGIQGKFISYLMTLRNYLSPSKFTTRILTTGYTLHLTL</sequence>
<organism evidence="1 2">
    <name type="scientific">Cotesia congregata</name>
    <name type="common">Parasitoid wasp</name>
    <name type="synonym">Apanteles congregatus</name>
    <dbReference type="NCBI Taxonomy" id="51543"/>
    <lineage>
        <taxon>Eukaryota</taxon>
        <taxon>Metazoa</taxon>
        <taxon>Ecdysozoa</taxon>
        <taxon>Arthropoda</taxon>
        <taxon>Hexapoda</taxon>
        <taxon>Insecta</taxon>
        <taxon>Pterygota</taxon>
        <taxon>Neoptera</taxon>
        <taxon>Endopterygota</taxon>
        <taxon>Hymenoptera</taxon>
        <taxon>Apocrita</taxon>
        <taxon>Ichneumonoidea</taxon>
        <taxon>Braconidae</taxon>
        <taxon>Microgastrinae</taxon>
        <taxon>Cotesia</taxon>
    </lineage>
</organism>
<comment type="caution">
    <text evidence="1">The sequence shown here is derived from an EMBL/GenBank/DDBJ whole genome shotgun (WGS) entry which is preliminary data.</text>
</comment>
<protein>
    <submittedName>
        <fullName evidence="1">Uncharacterized protein</fullName>
    </submittedName>
</protein>
<name>A0A8J2HRH8_COTCN</name>
<dbReference type="AlphaFoldDB" id="A0A8J2HRH8"/>
<dbReference type="EMBL" id="CAJNRD030001124">
    <property type="protein sequence ID" value="CAG5109352.1"/>
    <property type="molecule type" value="Genomic_DNA"/>
</dbReference>
<dbReference type="OrthoDB" id="7694747at2759"/>
<evidence type="ECO:0000313" key="2">
    <source>
        <dbReference type="Proteomes" id="UP000786811"/>
    </source>
</evidence>
<evidence type="ECO:0000313" key="1">
    <source>
        <dbReference type="EMBL" id="CAG5109352.1"/>
    </source>
</evidence>
<accession>A0A8J2HRH8</accession>
<gene>
    <name evidence="1" type="ORF">HICCMSTLAB_LOCUS13988</name>
</gene>
<proteinExistence type="predicted"/>
<reference evidence="1" key="1">
    <citation type="submission" date="2021-04" db="EMBL/GenBank/DDBJ databases">
        <authorList>
            <person name="Chebbi M.A.C M."/>
        </authorList>
    </citation>
    <scope>NUCLEOTIDE SEQUENCE</scope>
</reference>
<dbReference type="Proteomes" id="UP000786811">
    <property type="component" value="Unassembled WGS sequence"/>
</dbReference>